<gene>
    <name evidence="2" type="ORF">Taro_000246</name>
</gene>
<dbReference type="Gene3D" id="3.40.1790.10">
    <property type="entry name" value="Indigoidine synthase domain"/>
    <property type="match status" value="1"/>
</dbReference>
<comment type="caution">
    <text evidence="2">The sequence shown here is derived from an EMBL/GenBank/DDBJ whole genome shotgun (WGS) entry which is preliminary data.</text>
</comment>
<proteinExistence type="predicted"/>
<evidence type="ECO:0000313" key="2">
    <source>
        <dbReference type="EMBL" id="MQL67981.1"/>
    </source>
</evidence>
<evidence type="ECO:0000256" key="1">
    <source>
        <dbReference type="SAM" id="MobiDB-lite"/>
    </source>
</evidence>
<dbReference type="Proteomes" id="UP000652761">
    <property type="component" value="Unassembled WGS sequence"/>
</dbReference>
<accession>A0A843TBM8</accession>
<dbReference type="GO" id="GO:0004730">
    <property type="term" value="F:pseudouridylate synthase activity"/>
    <property type="evidence" value="ECO:0007669"/>
    <property type="project" value="InterPro"/>
</dbReference>
<feature type="region of interest" description="Disordered" evidence="1">
    <location>
        <begin position="1"/>
        <end position="25"/>
    </location>
</feature>
<protein>
    <submittedName>
        <fullName evidence="2">Uncharacterized protein</fullName>
    </submittedName>
</protein>
<evidence type="ECO:0000313" key="3">
    <source>
        <dbReference type="Proteomes" id="UP000652761"/>
    </source>
</evidence>
<dbReference type="SUPFAM" id="SSF110581">
    <property type="entry name" value="Indigoidine synthase A-like"/>
    <property type="match status" value="1"/>
</dbReference>
<dbReference type="OrthoDB" id="198885at2759"/>
<dbReference type="EMBL" id="NMUH01000005">
    <property type="protein sequence ID" value="MQL67981.1"/>
    <property type="molecule type" value="Genomic_DNA"/>
</dbReference>
<keyword evidence="3" id="KW-1185">Reference proteome</keyword>
<feature type="compositionally biased region" description="Polar residues" evidence="1">
    <location>
        <begin position="1"/>
        <end position="15"/>
    </location>
</feature>
<dbReference type="InterPro" id="IPR022830">
    <property type="entry name" value="Indigdn_synthA-like"/>
</dbReference>
<name>A0A843TBM8_COLES</name>
<dbReference type="AlphaFoldDB" id="A0A843TBM8"/>
<sequence>MCKKNPQSSQSTTTMEPPCGPCPSLSDQKPHSSRTLCTGAGAGCPCPFGAPTLRHRREIDMGEGFKKGLSHATVLPWHPVIDSTIMPSTLSRLVNHHGDFYLIEKGGANNVHRAYVKIAPDVYRALSCGDPVVALESTIISHGKLM</sequence>
<organism evidence="2 3">
    <name type="scientific">Colocasia esculenta</name>
    <name type="common">Wild taro</name>
    <name type="synonym">Arum esculentum</name>
    <dbReference type="NCBI Taxonomy" id="4460"/>
    <lineage>
        <taxon>Eukaryota</taxon>
        <taxon>Viridiplantae</taxon>
        <taxon>Streptophyta</taxon>
        <taxon>Embryophyta</taxon>
        <taxon>Tracheophyta</taxon>
        <taxon>Spermatophyta</taxon>
        <taxon>Magnoliopsida</taxon>
        <taxon>Liliopsida</taxon>
        <taxon>Araceae</taxon>
        <taxon>Aroideae</taxon>
        <taxon>Colocasieae</taxon>
        <taxon>Colocasia</taxon>
    </lineage>
</organism>
<reference evidence="2" key="1">
    <citation type="submission" date="2017-07" db="EMBL/GenBank/DDBJ databases">
        <title>Taro Niue Genome Assembly and Annotation.</title>
        <authorList>
            <person name="Atibalentja N."/>
            <person name="Keating K."/>
            <person name="Fields C.J."/>
        </authorList>
    </citation>
    <scope>NUCLEOTIDE SEQUENCE</scope>
    <source>
        <strain evidence="2">Niue_2</strain>
        <tissue evidence="2">Leaf</tissue>
    </source>
</reference>